<dbReference type="GO" id="GO:0016740">
    <property type="term" value="F:transferase activity"/>
    <property type="evidence" value="ECO:0007669"/>
    <property type="project" value="UniProtKB-KW"/>
</dbReference>
<dbReference type="InterPro" id="IPR029044">
    <property type="entry name" value="Nucleotide-diphossugar_trans"/>
</dbReference>
<dbReference type="AlphaFoldDB" id="A0A6I6IUD6"/>
<dbReference type="EMBL" id="CP034348">
    <property type="protein sequence ID" value="QGX99513.1"/>
    <property type="molecule type" value="Genomic_DNA"/>
</dbReference>
<protein>
    <submittedName>
        <fullName evidence="1">Glycosyltransferase family 2 protein</fullName>
    </submittedName>
</protein>
<keyword evidence="1" id="KW-0808">Transferase</keyword>
<organism evidence="1 2">
    <name type="scientific">Roseovarius faecimaris</name>
    <dbReference type="NCBI Taxonomy" id="2494550"/>
    <lineage>
        <taxon>Bacteria</taxon>
        <taxon>Pseudomonadati</taxon>
        <taxon>Pseudomonadota</taxon>
        <taxon>Alphaproteobacteria</taxon>
        <taxon>Rhodobacterales</taxon>
        <taxon>Roseobacteraceae</taxon>
        <taxon>Roseovarius</taxon>
    </lineage>
</organism>
<dbReference type="Pfam" id="PF13704">
    <property type="entry name" value="Glyco_tranf_2_4"/>
    <property type="match status" value="1"/>
</dbReference>
<proteinExistence type="predicted"/>
<name>A0A6I6IUD6_9RHOB</name>
<dbReference type="Proteomes" id="UP000428330">
    <property type="component" value="Chromosome"/>
</dbReference>
<reference evidence="2" key="1">
    <citation type="submission" date="2018-12" db="EMBL/GenBank/DDBJ databases">
        <title>Complete genome sequence of Roseovarius sp. MME-070.</title>
        <authorList>
            <person name="Nam Y.-D."/>
            <person name="Kang J."/>
            <person name="Chung W.-H."/>
            <person name="Park Y.S."/>
        </authorList>
    </citation>
    <scope>NUCLEOTIDE SEQUENCE [LARGE SCALE GENOMIC DNA]</scope>
    <source>
        <strain evidence="2">MME-070</strain>
    </source>
</reference>
<evidence type="ECO:0000313" key="2">
    <source>
        <dbReference type="Proteomes" id="UP000428330"/>
    </source>
</evidence>
<dbReference type="OrthoDB" id="928930at2"/>
<dbReference type="KEGG" id="rom:EI983_15050"/>
<keyword evidence="2" id="KW-1185">Reference proteome</keyword>
<accession>A0A6I6IUD6</accession>
<dbReference type="RefSeq" id="WP_157708195.1">
    <property type="nucleotide sequence ID" value="NZ_CP034348.1"/>
</dbReference>
<evidence type="ECO:0000313" key="1">
    <source>
        <dbReference type="EMBL" id="QGX99513.1"/>
    </source>
</evidence>
<sequence length="348" mass="38802">MSTPSPSLWARVRRRLAQALHHRRFRRSVRHLSGPGQPLIGPGDVVVIALVRDGAFYLDAFLAHYRGLGAAHFVFCDNGSTDDTLTRLATQPDCTVLQSTLPWGEVENDLRRHAAETCAPGHWVLYADMDEIFTFDRAAQIGLPGLVAYLEREGYTALVAQMLEMFPRLPLQDAGQMSYEEALREFVYYDLRDTDARDYHDPGIGFAWFLAQNRVANAEIPVLFGGTRARVFGEACCLTKHPLVKVLPGVAPGVHPHVAAGVTCADFSALIQHYKFTNAPMARDADTAARGVIPHGEDRRRLEQFRADPDLTLWSEQAERFAGLRPLQDAGFLQRSAAFEAYLREIAE</sequence>
<gene>
    <name evidence="1" type="ORF">EI983_15050</name>
</gene>
<dbReference type="SUPFAM" id="SSF53448">
    <property type="entry name" value="Nucleotide-diphospho-sugar transferases"/>
    <property type="match status" value="1"/>
</dbReference>